<feature type="transmembrane region" description="Helical" evidence="1">
    <location>
        <begin position="78"/>
        <end position="97"/>
    </location>
</feature>
<evidence type="ECO:0000313" key="3">
    <source>
        <dbReference type="Proteomes" id="UP000292886"/>
    </source>
</evidence>
<dbReference type="GO" id="GO:0022857">
    <property type="term" value="F:transmembrane transporter activity"/>
    <property type="evidence" value="ECO:0007669"/>
    <property type="project" value="InterPro"/>
</dbReference>
<dbReference type="KEGG" id="wei:EQG49_01950"/>
<dbReference type="Gene3D" id="1.10.1760.20">
    <property type="match status" value="1"/>
</dbReference>
<evidence type="ECO:0000313" key="2">
    <source>
        <dbReference type="EMBL" id="QBO35312.1"/>
    </source>
</evidence>
<dbReference type="Proteomes" id="UP000292886">
    <property type="component" value="Chromosome"/>
</dbReference>
<dbReference type="InterPro" id="IPR024529">
    <property type="entry name" value="ECF_trnsprt_substrate-spec"/>
</dbReference>
<dbReference type="RefSeq" id="WP_133362392.1">
    <property type="nucleotide sequence ID" value="NZ_CP037940.1"/>
</dbReference>
<dbReference type="NCBIfam" id="TIGR04518">
    <property type="entry name" value="ECF_S_folT_fam"/>
    <property type="match status" value="1"/>
</dbReference>
<gene>
    <name evidence="2" type="ORF">EQG49_01950</name>
</gene>
<feature type="transmembrane region" description="Helical" evidence="1">
    <location>
        <begin position="16"/>
        <end position="34"/>
    </location>
</feature>
<organism evidence="2 3">
    <name type="scientific">Periweissella cryptocerci</name>
    <dbReference type="NCBI Taxonomy" id="2506420"/>
    <lineage>
        <taxon>Bacteria</taxon>
        <taxon>Bacillati</taxon>
        <taxon>Bacillota</taxon>
        <taxon>Bacilli</taxon>
        <taxon>Lactobacillales</taxon>
        <taxon>Lactobacillaceae</taxon>
        <taxon>Periweissella</taxon>
    </lineage>
</organism>
<dbReference type="AlphaFoldDB" id="A0A4P6YRT5"/>
<name>A0A4P6YRT5_9LACO</name>
<dbReference type="EMBL" id="CP037940">
    <property type="protein sequence ID" value="QBO35312.1"/>
    <property type="molecule type" value="Genomic_DNA"/>
</dbReference>
<keyword evidence="1" id="KW-1133">Transmembrane helix</keyword>
<accession>A0A4P6YRT5</accession>
<dbReference type="Pfam" id="PF12822">
    <property type="entry name" value="ECF_trnsprt"/>
    <property type="match status" value="1"/>
</dbReference>
<protein>
    <submittedName>
        <fullName evidence="2">Folate family ECF transporter S component</fullName>
    </submittedName>
</protein>
<evidence type="ECO:0000256" key="1">
    <source>
        <dbReference type="SAM" id="Phobius"/>
    </source>
</evidence>
<keyword evidence="3" id="KW-1185">Reference proteome</keyword>
<dbReference type="InterPro" id="IPR030949">
    <property type="entry name" value="ECF_S_folate_fam"/>
</dbReference>
<feature type="transmembrane region" description="Helical" evidence="1">
    <location>
        <begin position="41"/>
        <end position="66"/>
    </location>
</feature>
<feature type="transmembrane region" description="Helical" evidence="1">
    <location>
        <begin position="109"/>
        <end position="128"/>
    </location>
</feature>
<keyword evidence="1" id="KW-0472">Membrane</keyword>
<sequence>MKTLSLGYAKLSTKRMALLGILIAMQIILGRFTFGPSYLKFGVTFIIVALIAKWYGPLWGGTMAIFSDYIGNLLNGDAYYFGFTLSAIAGVVIYGLFFYNHERLSWGRIIIATVLVLLIVNTFMNTLWIAQLSGLHDSAALKLLEVRALKQLIMAPIQVILIYTITNNRQLESLKQLVFAD</sequence>
<proteinExistence type="predicted"/>
<reference evidence="3" key="1">
    <citation type="submission" date="2019-03" db="EMBL/GenBank/DDBJ databases">
        <title>Weissella sp. 26KH-42 Genome sequencing.</title>
        <authorList>
            <person name="Heo J."/>
            <person name="Kim S.-J."/>
            <person name="Kim J.-S."/>
            <person name="Hong S.-B."/>
            <person name="Kwon S.-W."/>
        </authorList>
    </citation>
    <scope>NUCLEOTIDE SEQUENCE [LARGE SCALE GENOMIC DNA]</scope>
    <source>
        <strain evidence="3">26KH-42</strain>
    </source>
</reference>
<dbReference type="OrthoDB" id="4624at2"/>
<keyword evidence="1" id="KW-0812">Transmembrane</keyword>